<evidence type="ECO:0000313" key="12">
    <source>
        <dbReference type="RefSeq" id="XP_013396619.1"/>
    </source>
</evidence>
<dbReference type="Gene3D" id="3.40.930.10">
    <property type="entry name" value="Mannitol-specific EII, Chain A"/>
    <property type="match status" value="1"/>
</dbReference>
<evidence type="ECO:0000256" key="6">
    <source>
        <dbReference type="ARBA" id="ARBA00022989"/>
    </source>
</evidence>
<evidence type="ECO:0000256" key="4">
    <source>
        <dbReference type="ARBA" id="ARBA00022475"/>
    </source>
</evidence>
<dbReference type="Pfam" id="PF00955">
    <property type="entry name" value="HCO3_cotransp"/>
    <property type="match status" value="2"/>
</dbReference>
<dbReference type="InterPro" id="IPR003020">
    <property type="entry name" value="HCO3_transpt_euk"/>
</dbReference>
<keyword evidence="7" id="KW-0406">Ion transport</keyword>
<dbReference type="AlphaFoldDB" id="A0A1S3IGM1"/>
<evidence type="ECO:0000256" key="8">
    <source>
        <dbReference type="ARBA" id="ARBA00023136"/>
    </source>
</evidence>
<feature type="transmembrane region" description="Helical" evidence="9">
    <location>
        <begin position="703"/>
        <end position="724"/>
    </location>
</feature>
<evidence type="ECO:0000256" key="7">
    <source>
        <dbReference type="ARBA" id="ARBA00023065"/>
    </source>
</evidence>
<keyword evidence="5 9" id="KW-0812">Transmembrane</keyword>
<dbReference type="FunFam" id="1.10.287.570:FF:000002">
    <property type="entry name" value="Solute carrier family 4 member 11"/>
    <property type="match status" value="1"/>
</dbReference>
<feature type="domain" description="Bicarbonate transporter-like transmembrane" evidence="10">
    <location>
        <begin position="475"/>
        <end position="803"/>
    </location>
</feature>
<dbReference type="PANTHER" id="PTHR11453:SF127">
    <property type="entry name" value="SOLUTE CARRIER FAMILY 4 MEMBER 11"/>
    <property type="match status" value="1"/>
</dbReference>
<dbReference type="PANTHER" id="PTHR11453">
    <property type="entry name" value="ANION EXCHANGE PROTEIN"/>
    <property type="match status" value="1"/>
</dbReference>
<feature type="domain" description="Bicarbonate transporter-like transmembrane" evidence="10">
    <location>
        <begin position="287"/>
        <end position="461"/>
    </location>
</feature>
<evidence type="ECO:0000256" key="1">
    <source>
        <dbReference type="ARBA" id="ARBA00004651"/>
    </source>
</evidence>
<feature type="transmembrane region" description="Helical" evidence="9">
    <location>
        <begin position="399"/>
        <end position="419"/>
    </location>
</feature>
<dbReference type="KEGG" id="lak:106163546"/>
<keyword evidence="11" id="KW-1185">Reference proteome</keyword>
<keyword evidence="3" id="KW-0813">Transport</keyword>
<evidence type="ECO:0000256" key="3">
    <source>
        <dbReference type="ARBA" id="ARBA00022448"/>
    </source>
</evidence>
<protein>
    <submittedName>
        <fullName evidence="12">Sodium bicarbonate transporter-like protein 11</fullName>
    </submittedName>
</protein>
<feature type="transmembrane region" description="Helical" evidence="9">
    <location>
        <begin position="565"/>
        <end position="589"/>
    </location>
</feature>
<dbReference type="STRING" id="7574.A0A1S3IGM1"/>
<keyword evidence="4" id="KW-1003">Cell membrane</keyword>
<comment type="subcellular location">
    <subcellularLocation>
        <location evidence="1">Cell membrane</location>
        <topology evidence="1">Multi-pass membrane protein</topology>
    </subcellularLocation>
</comment>
<evidence type="ECO:0000256" key="5">
    <source>
        <dbReference type="ARBA" id="ARBA00022692"/>
    </source>
</evidence>
<dbReference type="OrthoDB" id="1735926at2759"/>
<feature type="transmembrane region" description="Helical" evidence="9">
    <location>
        <begin position="744"/>
        <end position="765"/>
    </location>
</feature>
<evidence type="ECO:0000256" key="9">
    <source>
        <dbReference type="SAM" id="Phobius"/>
    </source>
</evidence>
<accession>A0A1S3IGM1</accession>
<dbReference type="GO" id="GO:0006820">
    <property type="term" value="P:monoatomic anion transport"/>
    <property type="evidence" value="ECO:0007669"/>
    <property type="project" value="InterPro"/>
</dbReference>
<dbReference type="Gene3D" id="1.10.287.570">
    <property type="entry name" value="Helical hairpin bin"/>
    <property type="match status" value="1"/>
</dbReference>
<dbReference type="InterPro" id="IPR016152">
    <property type="entry name" value="PTrfase/Anion_transptr"/>
</dbReference>
<reference evidence="12" key="1">
    <citation type="submission" date="2025-08" db="UniProtKB">
        <authorList>
            <consortium name="RefSeq"/>
        </authorList>
    </citation>
    <scope>IDENTIFICATION</scope>
    <source>
        <tissue evidence="12">Gonads</tissue>
    </source>
</reference>
<evidence type="ECO:0000313" key="11">
    <source>
        <dbReference type="Proteomes" id="UP000085678"/>
    </source>
</evidence>
<comment type="similarity">
    <text evidence="2">Belongs to the anion exchanger (TC 2.A.31) family.</text>
</comment>
<feature type="transmembrane region" description="Helical" evidence="9">
    <location>
        <begin position="674"/>
        <end position="691"/>
    </location>
</feature>
<dbReference type="GO" id="GO:0050801">
    <property type="term" value="P:monoatomic ion homeostasis"/>
    <property type="evidence" value="ECO:0007669"/>
    <property type="project" value="TreeGrafter"/>
</dbReference>
<feature type="transmembrane region" description="Helical" evidence="9">
    <location>
        <begin position="358"/>
        <end position="387"/>
    </location>
</feature>
<dbReference type="Proteomes" id="UP000085678">
    <property type="component" value="Unplaced"/>
</dbReference>
<dbReference type="InParanoid" id="A0A1S3IGM1"/>
<proteinExistence type="inferred from homology"/>
<feature type="transmembrane region" description="Helical" evidence="9">
    <location>
        <begin position="489"/>
        <end position="507"/>
    </location>
</feature>
<dbReference type="GeneID" id="106163546"/>
<dbReference type="GO" id="GO:0016323">
    <property type="term" value="C:basolateral plasma membrane"/>
    <property type="evidence" value="ECO:0007669"/>
    <property type="project" value="TreeGrafter"/>
</dbReference>
<keyword evidence="8 9" id="KW-0472">Membrane</keyword>
<dbReference type="InterPro" id="IPR011531">
    <property type="entry name" value="HCO3_transpt-like_TM_dom"/>
</dbReference>
<dbReference type="RefSeq" id="XP_013396619.1">
    <property type="nucleotide sequence ID" value="XM_013541165.1"/>
</dbReference>
<sequence>MSAGHNKLPSLQVTDLEPGDMTRVYNEGLTLPVPNKLPPIKPTGISPAASVLVLDTEIEMPDCRRDRRTSLMLSRHEPIPLNDLREEETANTMKLLIENAHVLLDVHESRLDDITRNMLSTTFGSSAEFDTDKLMDAIFTHDNVHCLSKTIQGTSDLGGGGFDYDQSWVVVLGLIPELKSQTIAICSLKHAANLGHTSQEVKFVIYVLADESGSKEALVTGQALATIFADLRFRQELHDVHNVAGFKQLLLEHSEELSKQESKPDMRKGSTSEALVDELKGSFYPGRGMLADLKRRLPYYWSDYRDGIVGPNTISKCLSSTIFLYFSCLLPTIAFSEVNHKSTHGAMAVKDHIIAQTIAGMVFSLFGGQPMMIIMTTAPISLFIIIIDQVAESYGVDFPAMYSCVGLFNALFLILYAVFDVSQLAHWSTRSTEEITAVFVSAAFIFDAGKDIVYNFDVYYKSCDDLSTELVNVSNVSSLTGVDKCQREISMLYLLLAIGTLLVGTYLYNFTHTPFLSEKNRELLADYALPISCLLMTFVGSYIFQGIKLGIFEYKDELSLDGAPLNVLTIGNMFLAMGLALPLSLLFFMDQSLASAEVNSAPYKLEKGPAYHWDMFVLGVINAVLSVYGLPWVHGAIPQSQLHVRALADVESRVDQGHISQIIIRVRETRLDGVLSHILIGLSLLMVPYPLGYIPTPVLDGLLLYLAIIGLFGNQLFERMMLLFTDVAAYHPNHYIRNIPLKTVFLFTLAQLIQLIVLCTFGFAPHKLMKPAFPAILVLLIPIRHKIAPKFFEKKHLDLLDARTLCLQ</sequence>
<dbReference type="SUPFAM" id="SSF55804">
    <property type="entry name" value="Phoshotransferase/anion transport protein"/>
    <property type="match status" value="1"/>
</dbReference>
<gene>
    <name evidence="12" type="primary">LOC106163546</name>
</gene>
<dbReference type="GO" id="GO:0005452">
    <property type="term" value="F:solute:inorganic anion antiporter activity"/>
    <property type="evidence" value="ECO:0007669"/>
    <property type="project" value="InterPro"/>
</dbReference>
<feature type="transmembrane region" description="Helical" evidence="9">
    <location>
        <begin position="527"/>
        <end position="544"/>
    </location>
</feature>
<organism evidence="11 12">
    <name type="scientific">Lingula anatina</name>
    <name type="common">Brachiopod</name>
    <name type="synonym">Lingula unguis</name>
    <dbReference type="NCBI Taxonomy" id="7574"/>
    <lineage>
        <taxon>Eukaryota</taxon>
        <taxon>Metazoa</taxon>
        <taxon>Spiralia</taxon>
        <taxon>Lophotrochozoa</taxon>
        <taxon>Brachiopoda</taxon>
        <taxon>Linguliformea</taxon>
        <taxon>Lingulata</taxon>
        <taxon>Lingulida</taxon>
        <taxon>Linguloidea</taxon>
        <taxon>Lingulidae</taxon>
        <taxon>Lingula</taxon>
    </lineage>
</organism>
<evidence type="ECO:0000256" key="2">
    <source>
        <dbReference type="ARBA" id="ARBA00010993"/>
    </source>
</evidence>
<evidence type="ECO:0000259" key="10">
    <source>
        <dbReference type="Pfam" id="PF00955"/>
    </source>
</evidence>
<name>A0A1S3IGM1_LINAN</name>
<keyword evidence="6 9" id="KW-1133">Transmembrane helix</keyword>